<dbReference type="GO" id="GO:0008887">
    <property type="term" value="F:glycerate kinase activity"/>
    <property type="evidence" value="ECO:0007669"/>
    <property type="project" value="UniProtKB-UniRule"/>
</dbReference>
<dbReference type="EMBL" id="JACHDN010000001">
    <property type="protein sequence ID" value="MBB5471667.1"/>
    <property type="molecule type" value="Genomic_DNA"/>
</dbReference>
<keyword evidence="3 4" id="KW-0418">Kinase</keyword>
<dbReference type="PIRSF" id="PIRSF006078">
    <property type="entry name" value="GlxK"/>
    <property type="match status" value="1"/>
</dbReference>
<dbReference type="InterPro" id="IPR036129">
    <property type="entry name" value="Glycerate_kinase_sf"/>
</dbReference>
<evidence type="ECO:0000256" key="4">
    <source>
        <dbReference type="PIRNR" id="PIRNR006078"/>
    </source>
</evidence>
<dbReference type="AlphaFoldDB" id="A0A511FF23"/>
<dbReference type="InterPro" id="IPR018197">
    <property type="entry name" value="Glycerate_kinase_RE-like"/>
</dbReference>
<evidence type="ECO:0000256" key="1">
    <source>
        <dbReference type="ARBA" id="ARBA00006284"/>
    </source>
</evidence>
<dbReference type="PANTHER" id="PTHR21599:SF0">
    <property type="entry name" value="GLYCERATE KINASE"/>
    <property type="match status" value="1"/>
</dbReference>
<name>A0A511FF23_9CELL</name>
<dbReference type="Proteomes" id="UP000564629">
    <property type="component" value="Unassembled WGS sequence"/>
</dbReference>
<dbReference type="GO" id="GO:0031388">
    <property type="term" value="P:organic acid phosphorylation"/>
    <property type="evidence" value="ECO:0007669"/>
    <property type="project" value="UniProtKB-UniRule"/>
</dbReference>
<dbReference type="InterPro" id="IPR004381">
    <property type="entry name" value="Glycerate_kinase"/>
</dbReference>
<comment type="similarity">
    <text evidence="1 4">Belongs to the glycerate kinase type-1 family.</text>
</comment>
<gene>
    <name evidence="5" type="primary">glxK</name>
    <name evidence="5" type="ORF">CHO01_29290</name>
    <name evidence="6" type="ORF">HNR08_000403</name>
</gene>
<sequence length="381" mass="36629">MRVVVALDSFKGCLSSAEAGAAARAGVLAAVPDAEVRVVPVADGGEGTGDALLHAVPGRRVLAPTVDALGRPVTAAYALLDDGTAVVEAASCLGLAQAGPVDATLPPRAGSAGLGLLVRHAVDAGARRVAVALGGTSCTDGGAGLLIALGARVRDADGAPAGAAGANPLWSFGALDPSSLPDLGGVGLLVLTDVDNPLHGPDGAAHVFAPQKGATPEQVRWLDDRLAAWGAALAAAGRPVADLPGAGAAGGLGAALLALGARREAGFAFVARAAGLAEAVAGADLVLTGEGRVDGQTAHGKTPAGVAALARAAGAVVVALAGSVVRDGVDAGPFDAVLAVHSGPRPLAEALDPAVAAAEVAATAGEVARLVGALAGRRPRP</sequence>
<reference evidence="6 8" key="2">
    <citation type="submission" date="2020-08" db="EMBL/GenBank/DDBJ databases">
        <title>Sequencing the genomes of 1000 actinobacteria strains.</title>
        <authorList>
            <person name="Klenk H.-P."/>
        </authorList>
    </citation>
    <scope>NUCLEOTIDE SEQUENCE [LARGE SCALE GENOMIC DNA]</scope>
    <source>
        <strain evidence="6 8">DSM 9581</strain>
    </source>
</reference>
<keyword evidence="2 4" id="KW-0808">Transferase</keyword>
<evidence type="ECO:0000256" key="2">
    <source>
        <dbReference type="ARBA" id="ARBA00022679"/>
    </source>
</evidence>
<dbReference type="OrthoDB" id="9774290at2"/>
<dbReference type="EC" id="2.7.1.31" evidence="6"/>
<organism evidence="5 7">
    <name type="scientific">Cellulomonas hominis</name>
    <dbReference type="NCBI Taxonomy" id="156981"/>
    <lineage>
        <taxon>Bacteria</taxon>
        <taxon>Bacillati</taxon>
        <taxon>Actinomycetota</taxon>
        <taxon>Actinomycetes</taxon>
        <taxon>Micrococcales</taxon>
        <taxon>Cellulomonadaceae</taxon>
        <taxon>Cellulomonas</taxon>
    </lineage>
</organism>
<evidence type="ECO:0000313" key="6">
    <source>
        <dbReference type="EMBL" id="MBB5471667.1"/>
    </source>
</evidence>
<evidence type="ECO:0000256" key="3">
    <source>
        <dbReference type="ARBA" id="ARBA00022777"/>
    </source>
</evidence>
<proteinExistence type="inferred from homology"/>
<dbReference type="Gene3D" id="3.90.1510.10">
    <property type="entry name" value="Glycerate kinase, domain 2"/>
    <property type="match status" value="1"/>
</dbReference>
<protein>
    <submittedName>
        <fullName evidence="5 6">Glycerate kinase</fullName>
        <ecNumber evidence="6">2.7.1.31</ecNumber>
    </submittedName>
</protein>
<dbReference type="SUPFAM" id="SSF110738">
    <property type="entry name" value="Glycerate kinase I"/>
    <property type="match status" value="1"/>
</dbReference>
<dbReference type="Pfam" id="PF02595">
    <property type="entry name" value="Gly_kinase"/>
    <property type="match status" value="1"/>
</dbReference>
<dbReference type="InterPro" id="IPR018193">
    <property type="entry name" value="Glyc_kinase_flavodox-like_fold"/>
</dbReference>
<dbReference type="NCBIfam" id="TIGR00045">
    <property type="entry name" value="glycerate kinase"/>
    <property type="match status" value="1"/>
</dbReference>
<reference evidence="5 7" key="1">
    <citation type="submission" date="2019-07" db="EMBL/GenBank/DDBJ databases">
        <title>Whole genome shotgun sequence of Cellulomonas hominis NBRC 16055.</title>
        <authorList>
            <person name="Hosoyama A."/>
            <person name="Uohara A."/>
            <person name="Ohji S."/>
            <person name="Ichikawa N."/>
        </authorList>
    </citation>
    <scope>NUCLEOTIDE SEQUENCE [LARGE SCALE GENOMIC DNA]</scope>
    <source>
        <strain evidence="5 7">NBRC 16055</strain>
    </source>
</reference>
<evidence type="ECO:0000313" key="5">
    <source>
        <dbReference type="EMBL" id="GEL47813.1"/>
    </source>
</evidence>
<evidence type="ECO:0000313" key="7">
    <source>
        <dbReference type="Proteomes" id="UP000321723"/>
    </source>
</evidence>
<dbReference type="Proteomes" id="UP000321723">
    <property type="component" value="Unassembled WGS sequence"/>
</dbReference>
<dbReference type="EMBL" id="BJVQ01000049">
    <property type="protein sequence ID" value="GEL47813.1"/>
    <property type="molecule type" value="Genomic_DNA"/>
</dbReference>
<dbReference type="RefSeq" id="WP_146839249.1">
    <property type="nucleotide sequence ID" value="NZ_BJVQ01000049.1"/>
</dbReference>
<evidence type="ECO:0000313" key="8">
    <source>
        <dbReference type="Proteomes" id="UP000564629"/>
    </source>
</evidence>
<comment type="caution">
    <text evidence="5">The sequence shown here is derived from an EMBL/GenBank/DDBJ whole genome shotgun (WGS) entry which is preliminary data.</text>
</comment>
<accession>A0A511FF23</accession>
<dbReference type="PANTHER" id="PTHR21599">
    <property type="entry name" value="GLYCERATE KINASE"/>
    <property type="match status" value="1"/>
</dbReference>
<keyword evidence="7" id="KW-1185">Reference proteome</keyword>
<dbReference type="Gene3D" id="3.40.50.10350">
    <property type="entry name" value="Glycerate kinase, domain 1"/>
    <property type="match status" value="1"/>
</dbReference>